<keyword evidence="7" id="KW-1278">Translocase</keyword>
<gene>
    <name evidence="11" type="ORF">A3770_03p23260</name>
</gene>
<evidence type="ECO:0000256" key="4">
    <source>
        <dbReference type="ARBA" id="ARBA00022741"/>
    </source>
</evidence>
<sequence>MAGRGTDILLGGNPYEMVRIVLLQNLCSALMKSETCPDFSGLSEIINIEIPPELLGLMARAKASAMSECGPSLTLNEVEQLVIELCNFARQILGGGEEQSLALVESKNFSALESLLGTMELPASQQSLPTTALQKFANAAVFLYSYCGEVCSREGDLVRELGGLHVVGTQLHDSRRIDNQLRGRAGRQGDPGSTIFILSLQDDLLKIHGGDKTASLMTAILDETTGVTSRLLDSQLLTLQRSVEEWYTGIRKQVYKYDQFLDIQRNQIYRLRKHILTSSADELMHLIFTYIRADVAEAVERNVAGHPKQWDISKVCEDVERSLNEEGILQPQCPAAIQRDLSSGSWKRTKEHRFPTTGSYLFAYQAAAQKLELGRVEAAGERRKRSPVSQKWSPEANFVVNELTERVLTEYFLQVRSAATSRRGMSDILSDQRYLMLELVDKRWQKHLKHMSSLRNSVSLRVFGQLDPLEEYKVDSAKALLYLVNSIQREIIRDLFSALR</sequence>
<dbReference type="GO" id="GO:0006886">
    <property type="term" value="P:intracellular protein transport"/>
    <property type="evidence" value="ECO:0007669"/>
    <property type="project" value="InterPro"/>
</dbReference>
<evidence type="ECO:0000256" key="8">
    <source>
        <dbReference type="ARBA" id="ARBA00023010"/>
    </source>
</evidence>
<keyword evidence="6" id="KW-0653">Protein transport</keyword>
<evidence type="ECO:0000256" key="3">
    <source>
        <dbReference type="ARBA" id="ARBA00022448"/>
    </source>
</evidence>
<dbReference type="SUPFAM" id="SSF52540">
    <property type="entry name" value="P-loop containing nucleoside triphosphate hydrolases"/>
    <property type="match status" value="1"/>
</dbReference>
<organism evidence="11 12">
    <name type="scientific">Chloropicon primus</name>
    <dbReference type="NCBI Taxonomy" id="1764295"/>
    <lineage>
        <taxon>Eukaryota</taxon>
        <taxon>Viridiplantae</taxon>
        <taxon>Chlorophyta</taxon>
        <taxon>Chloropicophyceae</taxon>
        <taxon>Chloropicales</taxon>
        <taxon>Chloropicaceae</taxon>
        <taxon>Chloropicon</taxon>
    </lineage>
</organism>
<feature type="domain" description="SecA family profile" evidence="10">
    <location>
        <begin position="1"/>
        <end position="229"/>
    </location>
</feature>
<dbReference type="InterPro" id="IPR000185">
    <property type="entry name" value="SecA"/>
</dbReference>
<keyword evidence="12" id="KW-1185">Reference proteome</keyword>
<dbReference type="Pfam" id="PF07516">
    <property type="entry name" value="SecA_SW"/>
    <property type="match status" value="1"/>
</dbReference>
<keyword evidence="9" id="KW-0472">Membrane</keyword>
<dbReference type="GO" id="GO:0005524">
    <property type="term" value="F:ATP binding"/>
    <property type="evidence" value="ECO:0007669"/>
    <property type="project" value="UniProtKB-KW"/>
</dbReference>
<dbReference type="Gene3D" id="3.40.50.300">
    <property type="entry name" value="P-loop containing nucleotide triphosphate hydrolases"/>
    <property type="match status" value="1"/>
</dbReference>
<keyword evidence="8" id="KW-0811">Translocation</keyword>
<protein>
    <submittedName>
        <fullName evidence="11">Subunit SecA of chloroplast protein translocase</fullName>
    </submittedName>
</protein>
<dbReference type="PANTHER" id="PTHR30612">
    <property type="entry name" value="SECA INNER MEMBRANE COMPONENT OF SEC PROTEIN SECRETION SYSTEM"/>
    <property type="match status" value="1"/>
</dbReference>
<keyword evidence="4" id="KW-0547">Nucleotide-binding</keyword>
<dbReference type="GO" id="GO:0009941">
    <property type="term" value="C:chloroplast envelope"/>
    <property type="evidence" value="ECO:0007669"/>
    <property type="project" value="TreeGrafter"/>
</dbReference>
<dbReference type="STRING" id="1764295.A0A5B8MGK3"/>
<dbReference type="PANTHER" id="PTHR30612:SF11">
    <property type="entry name" value="PROTEIN TRANSLOCASE SUBUNIT SECA2, CHLOROPLASTIC"/>
    <property type="match status" value="1"/>
</dbReference>
<evidence type="ECO:0000313" key="12">
    <source>
        <dbReference type="Proteomes" id="UP000316726"/>
    </source>
</evidence>
<dbReference type="InterPro" id="IPR036266">
    <property type="entry name" value="SecA_Wing/Scaffold_sf"/>
</dbReference>
<dbReference type="OrthoDB" id="27934at2759"/>
<reference evidence="11 12" key="1">
    <citation type="submission" date="2018-07" db="EMBL/GenBank/DDBJ databases">
        <title>The complete nuclear genome of the prasinophyte Chloropicon primus (CCMP1205).</title>
        <authorList>
            <person name="Pombert J.-F."/>
            <person name="Otis C."/>
            <person name="Turmel M."/>
            <person name="Lemieux C."/>
        </authorList>
    </citation>
    <scope>NUCLEOTIDE SEQUENCE [LARGE SCALE GENOMIC DNA]</scope>
    <source>
        <strain evidence="11 12">CCMP1205</strain>
    </source>
</reference>
<dbReference type="InterPro" id="IPR014018">
    <property type="entry name" value="SecA_motor_DEAD"/>
</dbReference>
<comment type="similarity">
    <text evidence="2">Belongs to the SecA family.</text>
</comment>
<evidence type="ECO:0000259" key="10">
    <source>
        <dbReference type="PROSITE" id="PS51196"/>
    </source>
</evidence>
<evidence type="ECO:0000256" key="5">
    <source>
        <dbReference type="ARBA" id="ARBA00022840"/>
    </source>
</evidence>
<dbReference type="GO" id="GO:0016020">
    <property type="term" value="C:membrane"/>
    <property type="evidence" value="ECO:0007669"/>
    <property type="project" value="UniProtKB-SubCell"/>
</dbReference>
<keyword evidence="5" id="KW-0067">ATP-binding</keyword>
<evidence type="ECO:0000256" key="9">
    <source>
        <dbReference type="ARBA" id="ARBA00023136"/>
    </source>
</evidence>
<dbReference type="InterPro" id="IPR044722">
    <property type="entry name" value="SecA_SF2_C"/>
</dbReference>
<evidence type="ECO:0000256" key="6">
    <source>
        <dbReference type="ARBA" id="ARBA00022927"/>
    </source>
</evidence>
<dbReference type="Gene3D" id="1.10.3060.10">
    <property type="entry name" value="Helical scaffold and wing domains of SecA"/>
    <property type="match status" value="2"/>
</dbReference>
<evidence type="ECO:0000256" key="1">
    <source>
        <dbReference type="ARBA" id="ARBA00004170"/>
    </source>
</evidence>
<name>A0A5B8MGK3_9CHLO</name>
<dbReference type="EMBL" id="CP031036">
    <property type="protein sequence ID" value="QDZ19808.1"/>
    <property type="molecule type" value="Genomic_DNA"/>
</dbReference>
<dbReference type="SUPFAM" id="SSF81886">
    <property type="entry name" value="Helical scaffold and wing domains of SecA"/>
    <property type="match status" value="2"/>
</dbReference>
<accession>A0A5B8MGK3</accession>
<evidence type="ECO:0000256" key="2">
    <source>
        <dbReference type="ARBA" id="ARBA00007650"/>
    </source>
</evidence>
<evidence type="ECO:0000313" key="11">
    <source>
        <dbReference type="EMBL" id="QDZ19808.1"/>
    </source>
</evidence>
<dbReference type="InterPro" id="IPR011116">
    <property type="entry name" value="SecA_Wing/Scaffold"/>
</dbReference>
<dbReference type="PROSITE" id="PS51196">
    <property type="entry name" value="SECA_MOTOR_DEAD"/>
    <property type="match status" value="1"/>
</dbReference>
<dbReference type="Pfam" id="PF21090">
    <property type="entry name" value="P-loop_SecA"/>
    <property type="match status" value="1"/>
</dbReference>
<dbReference type="GO" id="GO:0006605">
    <property type="term" value="P:protein targeting"/>
    <property type="evidence" value="ECO:0007669"/>
    <property type="project" value="InterPro"/>
</dbReference>
<dbReference type="InterPro" id="IPR027417">
    <property type="entry name" value="P-loop_NTPase"/>
</dbReference>
<dbReference type="GO" id="GO:0017038">
    <property type="term" value="P:protein import"/>
    <property type="evidence" value="ECO:0007669"/>
    <property type="project" value="InterPro"/>
</dbReference>
<proteinExistence type="inferred from homology"/>
<keyword evidence="3" id="KW-0813">Transport</keyword>
<comment type="subcellular location">
    <subcellularLocation>
        <location evidence="1">Membrane</location>
        <topology evidence="1">Peripheral membrane protein</topology>
    </subcellularLocation>
</comment>
<dbReference type="Proteomes" id="UP000316726">
    <property type="component" value="Chromosome 3"/>
</dbReference>
<evidence type="ECO:0000256" key="7">
    <source>
        <dbReference type="ARBA" id="ARBA00022967"/>
    </source>
</evidence>
<dbReference type="AlphaFoldDB" id="A0A5B8MGK3"/>